<keyword evidence="1" id="KW-0812">Transmembrane</keyword>
<dbReference type="HOGENOM" id="CLU_185957_0_0_9"/>
<dbReference type="EMBL" id="AGEI01000020">
    <property type="protein sequence ID" value="EHR34506.1"/>
    <property type="molecule type" value="Genomic_DNA"/>
</dbReference>
<feature type="transmembrane region" description="Helical" evidence="1">
    <location>
        <begin position="30"/>
        <end position="46"/>
    </location>
</feature>
<comment type="caution">
    <text evidence="2">The sequence shown here is derived from an EMBL/GenBank/DDBJ whole genome shotgun (WGS) entry which is preliminary data.</text>
</comment>
<dbReference type="RefSeq" id="WP_005398188.1">
    <property type="nucleotide sequence ID" value="NZ_JH601088.1"/>
</dbReference>
<dbReference type="eggNOG" id="ENOG5032RMX">
    <property type="taxonomic scope" value="Bacteria"/>
</dbReference>
<organism evidence="2 3">
    <name type="scientific">Helcococcus kunzii ATCC 51366</name>
    <dbReference type="NCBI Taxonomy" id="883114"/>
    <lineage>
        <taxon>Bacteria</taxon>
        <taxon>Bacillati</taxon>
        <taxon>Bacillota</taxon>
        <taxon>Tissierellia</taxon>
        <taxon>Tissierellales</taxon>
        <taxon>Peptoniphilaceae</taxon>
        <taxon>Helcococcus</taxon>
    </lineage>
</organism>
<keyword evidence="3" id="KW-1185">Reference proteome</keyword>
<dbReference type="GeneID" id="96998814"/>
<feature type="transmembrane region" description="Helical" evidence="1">
    <location>
        <begin position="66"/>
        <end position="87"/>
    </location>
</feature>
<evidence type="ECO:0000313" key="3">
    <source>
        <dbReference type="Proteomes" id="UP000004191"/>
    </source>
</evidence>
<keyword evidence="1" id="KW-0472">Membrane</keyword>
<dbReference type="OrthoDB" id="2059913at2"/>
<dbReference type="Proteomes" id="UP000004191">
    <property type="component" value="Unassembled WGS sequence"/>
</dbReference>
<dbReference type="STRING" id="883114.HMPREF9709_00813"/>
<protein>
    <submittedName>
        <fullName evidence="2">Uncharacterized protein</fullName>
    </submittedName>
</protein>
<proteinExistence type="predicted"/>
<keyword evidence="1" id="KW-1133">Transmembrane helix</keyword>
<reference evidence="2 3" key="1">
    <citation type="submission" date="2012-01" db="EMBL/GenBank/DDBJ databases">
        <title>The Genome Sequence of Helcococcus kunzii ATCC 51366.</title>
        <authorList>
            <consortium name="The Broad Institute Genome Sequencing Platform"/>
            <person name="Earl A."/>
            <person name="Ward D."/>
            <person name="Feldgarden M."/>
            <person name="Gevers D."/>
            <person name="Huys G."/>
            <person name="Young S.K."/>
            <person name="Zeng Q."/>
            <person name="Gargeya S."/>
            <person name="Fitzgerald M."/>
            <person name="Haas B."/>
            <person name="Abouelleil A."/>
            <person name="Alvarado L."/>
            <person name="Arachchi H.M."/>
            <person name="Berlin A."/>
            <person name="Chapman S.B."/>
            <person name="Gearin G."/>
            <person name="Goldberg J."/>
            <person name="Griggs A."/>
            <person name="Gujja S."/>
            <person name="Hansen M."/>
            <person name="Heiman D."/>
            <person name="Howarth C."/>
            <person name="Larimer J."/>
            <person name="Lui A."/>
            <person name="MacDonald P.J.P."/>
            <person name="McCowen C."/>
            <person name="Montmayeur A."/>
            <person name="Murphy C."/>
            <person name="Neiman D."/>
            <person name="Pearson M."/>
            <person name="Priest M."/>
            <person name="Roberts A."/>
            <person name="Saif S."/>
            <person name="Shea T."/>
            <person name="Sisk P."/>
            <person name="Stolte C."/>
            <person name="Sykes S."/>
            <person name="Wortman J."/>
            <person name="Nusbaum C."/>
            <person name="Birren B."/>
        </authorList>
    </citation>
    <scope>NUCLEOTIDE SEQUENCE [LARGE SCALE GENOMIC DNA]</scope>
    <source>
        <strain evidence="2 3">ATCC 51366</strain>
    </source>
</reference>
<dbReference type="AlphaFoldDB" id="H3NNA2"/>
<evidence type="ECO:0000313" key="2">
    <source>
        <dbReference type="EMBL" id="EHR34506.1"/>
    </source>
</evidence>
<gene>
    <name evidence="2" type="ORF">HMPREF9709_00813</name>
</gene>
<evidence type="ECO:0000256" key="1">
    <source>
        <dbReference type="SAM" id="Phobius"/>
    </source>
</evidence>
<accession>H3NNA2</accession>
<sequence>MWIAFGIISVIFAILNIAYAFQNKEAEWFRFLSISFTALTVCSFYAESSKFVTKKDWSGLMDTMPIINVVLWICIILSIAINSISIVKKVNR</sequence>
<name>H3NNA2_9FIRM</name>